<dbReference type="GO" id="GO:0005743">
    <property type="term" value="C:mitochondrial inner membrane"/>
    <property type="evidence" value="ECO:0007669"/>
    <property type="project" value="UniProtKB-SubCell"/>
</dbReference>
<evidence type="ECO:0000256" key="14">
    <source>
        <dbReference type="ARBA" id="ARBA00023136"/>
    </source>
</evidence>
<evidence type="ECO:0000256" key="10">
    <source>
        <dbReference type="ARBA" id="ARBA00022946"/>
    </source>
</evidence>
<evidence type="ECO:0000256" key="2">
    <source>
        <dbReference type="ARBA" id="ARBA00004434"/>
    </source>
</evidence>
<keyword evidence="8 17" id="KW-0812">Transmembrane</keyword>
<comment type="caution">
    <text evidence="18">The sequence shown here is derived from an EMBL/GenBank/DDBJ whole genome shotgun (WGS) entry which is preliminary data.</text>
</comment>
<gene>
    <name evidence="18" type="ORF">GDO78_011899</name>
</gene>
<dbReference type="Proteomes" id="UP000770717">
    <property type="component" value="Unassembled WGS sequence"/>
</dbReference>
<evidence type="ECO:0000256" key="3">
    <source>
        <dbReference type="ARBA" id="ARBA00008713"/>
    </source>
</evidence>
<keyword evidence="9" id="KW-0999">Mitochondrion inner membrane</keyword>
<dbReference type="InterPro" id="IPR026192">
    <property type="entry name" value="NDUFC1"/>
</dbReference>
<keyword evidence="12 17" id="KW-1133">Transmembrane helix</keyword>
<dbReference type="AlphaFoldDB" id="A0A8J6K529"/>
<evidence type="ECO:0000256" key="11">
    <source>
        <dbReference type="ARBA" id="ARBA00022982"/>
    </source>
</evidence>
<comment type="subunit">
    <text evidence="4">Complex I is composed of 45 different subunits.</text>
</comment>
<evidence type="ECO:0000256" key="16">
    <source>
        <dbReference type="ARBA" id="ARBA00032841"/>
    </source>
</evidence>
<evidence type="ECO:0000256" key="4">
    <source>
        <dbReference type="ARBA" id="ARBA00011533"/>
    </source>
</evidence>
<proteinExistence type="inferred from homology"/>
<dbReference type="PANTHER" id="PTHR17097:SF0">
    <property type="entry name" value="NADH DEHYDROGENASE [UBIQUINONE] 1 SUBUNIT C1, MITOCHONDRIAL"/>
    <property type="match status" value="1"/>
</dbReference>
<comment type="function">
    <text evidence="1">Accessory subunit of the mitochondrial membrane respiratory chain NADH dehydrogenase (Complex I), that is believed not to be involved in catalysis. Complex I functions in the transfer of electrons from NADH to the respiratory chain. The immediate electron acceptor for the enzyme is believed to be ubiquinone.</text>
</comment>
<comment type="similarity">
    <text evidence="3">Belongs to the complex I NDUFC1 subunit family.</text>
</comment>
<evidence type="ECO:0000256" key="8">
    <source>
        <dbReference type="ARBA" id="ARBA00022692"/>
    </source>
</evidence>
<evidence type="ECO:0000256" key="12">
    <source>
        <dbReference type="ARBA" id="ARBA00022989"/>
    </source>
</evidence>
<comment type="subcellular location">
    <subcellularLocation>
        <location evidence="2">Mitochondrion inner membrane</location>
        <topology evidence="2">Single-pass membrane protein</topology>
    </subcellularLocation>
</comment>
<evidence type="ECO:0000256" key="5">
    <source>
        <dbReference type="ARBA" id="ARBA00016767"/>
    </source>
</evidence>
<organism evidence="18 19">
    <name type="scientific">Eleutherodactylus coqui</name>
    <name type="common">Puerto Rican coqui</name>
    <dbReference type="NCBI Taxonomy" id="57060"/>
    <lineage>
        <taxon>Eukaryota</taxon>
        <taxon>Metazoa</taxon>
        <taxon>Chordata</taxon>
        <taxon>Craniata</taxon>
        <taxon>Vertebrata</taxon>
        <taxon>Euteleostomi</taxon>
        <taxon>Amphibia</taxon>
        <taxon>Batrachia</taxon>
        <taxon>Anura</taxon>
        <taxon>Neobatrachia</taxon>
        <taxon>Hyloidea</taxon>
        <taxon>Eleutherodactylidae</taxon>
        <taxon>Eleutherodactylinae</taxon>
        <taxon>Eleutherodactylus</taxon>
        <taxon>Eleutherodactylus</taxon>
    </lineage>
</organism>
<evidence type="ECO:0000256" key="7">
    <source>
        <dbReference type="ARBA" id="ARBA00022660"/>
    </source>
</evidence>
<evidence type="ECO:0000256" key="13">
    <source>
        <dbReference type="ARBA" id="ARBA00023128"/>
    </source>
</evidence>
<keyword evidence="10" id="KW-0809">Transit peptide</keyword>
<dbReference type="PANTHER" id="PTHR17097">
    <property type="entry name" value="NADH-UBIQUINONE OXIDOREDUCTASE KFYI SUBUNIT"/>
    <property type="match status" value="1"/>
</dbReference>
<evidence type="ECO:0000256" key="15">
    <source>
        <dbReference type="ARBA" id="ARBA00030166"/>
    </source>
</evidence>
<feature type="transmembrane region" description="Helical" evidence="17">
    <location>
        <begin position="83"/>
        <end position="101"/>
    </location>
</feature>
<name>A0A8J6K529_ELECQ</name>
<evidence type="ECO:0000313" key="18">
    <source>
        <dbReference type="EMBL" id="KAG9480127.1"/>
    </source>
</evidence>
<keyword evidence="19" id="KW-1185">Reference proteome</keyword>
<keyword evidence="14 17" id="KW-0472">Membrane</keyword>
<evidence type="ECO:0000313" key="19">
    <source>
        <dbReference type="Proteomes" id="UP000770717"/>
    </source>
</evidence>
<dbReference type="Pfam" id="PF15088">
    <property type="entry name" value="NADH_dh_m_C1"/>
    <property type="match status" value="1"/>
</dbReference>
<evidence type="ECO:0000256" key="9">
    <source>
        <dbReference type="ARBA" id="ARBA00022792"/>
    </source>
</evidence>
<keyword evidence="7" id="KW-0679">Respiratory chain</keyword>
<sequence>MQGDDRLVTSLLPLRPHLSSLRIGALLLWSSRWRGDCRVSGSRSVLAAMLVSPVSRLLRGPATRILSRSMFTARPRDPSQPNWFAVSLAFGTSAALWVLLFKQHNDDVTEYKRRNGLQ</sequence>
<keyword evidence="11" id="KW-0249">Electron transport</keyword>
<keyword evidence="13" id="KW-0496">Mitochondrion</keyword>
<reference evidence="18" key="1">
    <citation type="thesis" date="2020" institute="ProQuest LLC" country="789 East Eisenhower Parkway, Ann Arbor, MI, USA">
        <title>Comparative Genomics and Chromosome Evolution.</title>
        <authorList>
            <person name="Mudd A.B."/>
        </authorList>
    </citation>
    <scope>NUCLEOTIDE SEQUENCE</scope>
    <source>
        <strain evidence="18">HN-11 Male</strain>
        <tissue evidence="18">Kidney and liver</tissue>
    </source>
</reference>
<keyword evidence="6" id="KW-0813">Transport</keyword>
<evidence type="ECO:0000256" key="6">
    <source>
        <dbReference type="ARBA" id="ARBA00022448"/>
    </source>
</evidence>
<dbReference type="EMBL" id="WNTK01000007">
    <property type="protein sequence ID" value="KAG9480127.1"/>
    <property type="molecule type" value="Genomic_DNA"/>
</dbReference>
<evidence type="ECO:0000256" key="1">
    <source>
        <dbReference type="ARBA" id="ARBA00003195"/>
    </source>
</evidence>
<protein>
    <recommendedName>
        <fullName evidence="5">NADH dehydrogenase [ubiquinone] 1 subunit C1, mitochondrial</fullName>
    </recommendedName>
    <alternativeName>
        <fullName evidence="15">Complex I-KFYI</fullName>
    </alternativeName>
    <alternativeName>
        <fullName evidence="16">NADH-ubiquinone oxidoreductase KFYI subunit</fullName>
    </alternativeName>
</protein>
<dbReference type="OrthoDB" id="9900059at2759"/>
<accession>A0A8J6K529</accession>
<dbReference type="GO" id="GO:0045271">
    <property type="term" value="C:respiratory chain complex I"/>
    <property type="evidence" value="ECO:0007669"/>
    <property type="project" value="InterPro"/>
</dbReference>
<evidence type="ECO:0000256" key="17">
    <source>
        <dbReference type="SAM" id="Phobius"/>
    </source>
</evidence>